<organism evidence="2">
    <name type="scientific">Vannella robusta</name>
    <dbReference type="NCBI Taxonomy" id="1487602"/>
    <lineage>
        <taxon>Eukaryota</taxon>
        <taxon>Amoebozoa</taxon>
        <taxon>Discosea</taxon>
        <taxon>Flabellinia</taxon>
        <taxon>Vannellidae</taxon>
        <taxon>Vannella</taxon>
    </lineage>
</organism>
<dbReference type="EMBL" id="HBKP01003479">
    <property type="protein sequence ID" value="CAE2204141.1"/>
    <property type="molecule type" value="Transcribed_RNA"/>
</dbReference>
<evidence type="ECO:0000313" key="2">
    <source>
        <dbReference type="EMBL" id="CAE2204141.1"/>
    </source>
</evidence>
<sequence>MLIEICGVVNMIKEKIMAKTTISEEETTLCNLFNRYLKDSNADSLLTFYENNFDIDASQIQTTLMFLKYLTYHHNLTTMFQMEEANPSIKSSNYRTMSAKVLKSLCERGLSNKMT</sequence>
<evidence type="ECO:0000313" key="1">
    <source>
        <dbReference type="EMBL" id="CAE2204139.1"/>
    </source>
</evidence>
<protein>
    <submittedName>
        <fullName evidence="2">Uncharacterized protein</fullName>
    </submittedName>
</protein>
<reference evidence="2" key="1">
    <citation type="submission" date="2021-01" db="EMBL/GenBank/DDBJ databases">
        <authorList>
            <person name="Corre E."/>
            <person name="Pelletier E."/>
            <person name="Niang G."/>
            <person name="Scheremetjew M."/>
            <person name="Finn R."/>
            <person name="Kale V."/>
            <person name="Holt S."/>
            <person name="Cochrane G."/>
            <person name="Meng A."/>
            <person name="Brown T."/>
            <person name="Cohen L."/>
        </authorList>
    </citation>
    <scope>NUCLEOTIDE SEQUENCE</scope>
    <source>
        <strain evidence="2">DIVA3 518/3/11/1/6</strain>
    </source>
</reference>
<dbReference type="AlphaFoldDB" id="A0A6U1T6E1"/>
<proteinExistence type="predicted"/>
<gene>
    <name evidence="1" type="ORF">VSP0166_LOCUS2516</name>
    <name evidence="2" type="ORF">VSP0166_LOCUS2517</name>
</gene>
<dbReference type="EMBL" id="HBKP01003478">
    <property type="protein sequence ID" value="CAE2204139.1"/>
    <property type="molecule type" value="Transcribed_RNA"/>
</dbReference>
<name>A0A6U1T6E1_9EUKA</name>
<accession>A0A6U1T6E1</accession>